<dbReference type="OrthoDB" id="9789493at2"/>
<keyword evidence="3 5" id="KW-0456">Lyase</keyword>
<dbReference type="GO" id="GO:0006744">
    <property type="term" value="P:ubiquinone biosynthetic process"/>
    <property type="evidence" value="ECO:0007669"/>
    <property type="project" value="UniProtKB-KW"/>
</dbReference>
<evidence type="ECO:0000313" key="5">
    <source>
        <dbReference type="EMBL" id="TQV85589.1"/>
    </source>
</evidence>
<dbReference type="GO" id="GO:0008813">
    <property type="term" value="F:chorismate lyase activity"/>
    <property type="evidence" value="ECO:0007669"/>
    <property type="project" value="InterPro"/>
</dbReference>
<keyword evidence="1" id="KW-0963">Cytoplasm</keyword>
<dbReference type="Proteomes" id="UP000315439">
    <property type="component" value="Unassembled WGS sequence"/>
</dbReference>
<feature type="compositionally biased region" description="Polar residues" evidence="4">
    <location>
        <begin position="226"/>
        <end position="247"/>
    </location>
</feature>
<dbReference type="Gene3D" id="3.40.1410.10">
    <property type="entry name" value="Chorismate lyase-like"/>
    <property type="match status" value="1"/>
</dbReference>
<evidence type="ECO:0000256" key="1">
    <source>
        <dbReference type="ARBA" id="ARBA00022490"/>
    </source>
</evidence>
<dbReference type="SUPFAM" id="SSF64288">
    <property type="entry name" value="Chorismate lyase-like"/>
    <property type="match status" value="1"/>
</dbReference>
<sequence length="258" mass="29400">MKKCHYRVAIWYNLKQFTYCSAAHLNPEIFELLSDRGSLTDRFKQVMGVTPRLTRLNQGRQLASWKERQMLDIRPREWALVREIKMGKGEQNWLFARTIVPMQTLAGPARRIAFLNHAPIGKILFGRNGAARTSLEVQLTTQIPQTVAEMGIVTHFPLWQRCSIFRFSSGPLMVTELFLPDCPIYSGDNQQHCDFKKDKIDLISRSMNVASADSEQAKRDGLENKTVINNASENTLSKNSSSTQNTLHRNRTGPDYAA</sequence>
<dbReference type="PANTHER" id="PTHR38683">
    <property type="entry name" value="CHORISMATE PYRUVATE-LYASE"/>
    <property type="match status" value="1"/>
</dbReference>
<name>A0A545U7Z9_9GAMM</name>
<evidence type="ECO:0000256" key="3">
    <source>
        <dbReference type="ARBA" id="ARBA00023239"/>
    </source>
</evidence>
<evidence type="ECO:0000256" key="2">
    <source>
        <dbReference type="ARBA" id="ARBA00022688"/>
    </source>
</evidence>
<feature type="region of interest" description="Disordered" evidence="4">
    <location>
        <begin position="212"/>
        <end position="258"/>
    </location>
</feature>
<dbReference type="PANTHER" id="PTHR38683:SF1">
    <property type="entry name" value="CHORISMATE PYRUVATE-LYASE"/>
    <property type="match status" value="1"/>
</dbReference>
<evidence type="ECO:0000256" key="4">
    <source>
        <dbReference type="SAM" id="MobiDB-lite"/>
    </source>
</evidence>
<evidence type="ECO:0000313" key="6">
    <source>
        <dbReference type="Proteomes" id="UP000315439"/>
    </source>
</evidence>
<dbReference type="EMBL" id="VIKS01000012">
    <property type="protein sequence ID" value="TQV85589.1"/>
    <property type="molecule type" value="Genomic_DNA"/>
</dbReference>
<comment type="caution">
    <text evidence="5">The sequence shown here is derived from an EMBL/GenBank/DDBJ whole genome shotgun (WGS) entry which is preliminary data.</text>
</comment>
<dbReference type="InterPro" id="IPR007440">
    <property type="entry name" value="Chorismate--pyruvate_lyase"/>
</dbReference>
<dbReference type="InterPro" id="IPR028978">
    <property type="entry name" value="Chorismate_lyase_/UTRA_dom_sf"/>
</dbReference>
<proteinExistence type="predicted"/>
<accession>A0A545U7Z9</accession>
<dbReference type="Pfam" id="PF04345">
    <property type="entry name" value="Chor_lyase"/>
    <property type="match status" value="1"/>
</dbReference>
<protein>
    <submittedName>
        <fullName evidence="5">Chorismate lyase</fullName>
    </submittedName>
</protein>
<gene>
    <name evidence="5" type="ORF">FLL46_20770</name>
</gene>
<reference evidence="5 6" key="1">
    <citation type="submission" date="2019-07" db="EMBL/GenBank/DDBJ databases">
        <title>Draft genome for Aliikangiella sp. M105.</title>
        <authorList>
            <person name="Wang G."/>
        </authorList>
    </citation>
    <scope>NUCLEOTIDE SEQUENCE [LARGE SCALE GENOMIC DNA]</scope>
    <source>
        <strain evidence="5 6">M105</strain>
    </source>
</reference>
<dbReference type="AlphaFoldDB" id="A0A545U7Z9"/>
<keyword evidence="6" id="KW-1185">Reference proteome</keyword>
<dbReference type="GO" id="GO:0005829">
    <property type="term" value="C:cytosol"/>
    <property type="evidence" value="ECO:0007669"/>
    <property type="project" value="TreeGrafter"/>
</dbReference>
<keyword evidence="2" id="KW-0831">Ubiquinone biosynthesis</keyword>
<organism evidence="5 6">
    <name type="scientific">Aliikangiella coralliicola</name>
    <dbReference type="NCBI Taxonomy" id="2592383"/>
    <lineage>
        <taxon>Bacteria</taxon>
        <taxon>Pseudomonadati</taxon>
        <taxon>Pseudomonadota</taxon>
        <taxon>Gammaproteobacteria</taxon>
        <taxon>Oceanospirillales</taxon>
        <taxon>Pleioneaceae</taxon>
        <taxon>Aliikangiella</taxon>
    </lineage>
</organism>